<comment type="caution">
    <text evidence="12">The sequence shown here is derived from an EMBL/GenBank/DDBJ whole genome shotgun (WGS) entry which is preliminary data.</text>
</comment>
<dbReference type="PANTHER" id="PTHR43099">
    <property type="entry name" value="UPF0053 PROTEIN YRKA"/>
    <property type="match status" value="1"/>
</dbReference>
<proteinExistence type="predicted"/>
<keyword evidence="13" id="KW-1185">Reference proteome</keyword>
<gene>
    <name evidence="12" type="ORF">Afil01_57930</name>
</gene>
<dbReference type="InterPro" id="IPR000644">
    <property type="entry name" value="CBS_dom"/>
</dbReference>
<evidence type="ECO:0000256" key="7">
    <source>
        <dbReference type="PROSITE-ProRule" id="PRU00703"/>
    </source>
</evidence>
<keyword evidence="5 8" id="KW-1133">Transmembrane helix</keyword>
<evidence type="ECO:0000256" key="1">
    <source>
        <dbReference type="ARBA" id="ARBA00004651"/>
    </source>
</evidence>
<evidence type="ECO:0000256" key="6">
    <source>
        <dbReference type="ARBA" id="ARBA00023136"/>
    </source>
</evidence>
<dbReference type="EMBL" id="BSTX01000004">
    <property type="protein sequence ID" value="GLZ80986.1"/>
    <property type="molecule type" value="Genomic_DNA"/>
</dbReference>
<evidence type="ECO:0000259" key="10">
    <source>
        <dbReference type="PROSITE" id="PS51371"/>
    </source>
</evidence>
<dbReference type="PANTHER" id="PTHR43099:SF5">
    <property type="entry name" value="HLYC_CORC FAMILY TRANSPORTER"/>
    <property type="match status" value="1"/>
</dbReference>
<evidence type="ECO:0000256" key="8">
    <source>
        <dbReference type="PROSITE-ProRule" id="PRU01193"/>
    </source>
</evidence>
<keyword evidence="7" id="KW-0129">CBS domain</keyword>
<keyword evidence="6 8" id="KW-0472">Membrane</keyword>
<accession>A0A9W6SRG1</accession>
<feature type="transmembrane region" description="Helical" evidence="9">
    <location>
        <begin position="96"/>
        <end position="117"/>
    </location>
</feature>
<dbReference type="InterPro" id="IPR044751">
    <property type="entry name" value="Ion_transp-like_CBS"/>
</dbReference>
<dbReference type="Pfam" id="PF01595">
    <property type="entry name" value="CNNM"/>
    <property type="match status" value="1"/>
</dbReference>
<dbReference type="PROSITE" id="PS51846">
    <property type="entry name" value="CNNM"/>
    <property type="match status" value="1"/>
</dbReference>
<organism evidence="12 13">
    <name type="scientific">Actinorhabdospora filicis</name>
    <dbReference type="NCBI Taxonomy" id="1785913"/>
    <lineage>
        <taxon>Bacteria</taxon>
        <taxon>Bacillati</taxon>
        <taxon>Actinomycetota</taxon>
        <taxon>Actinomycetes</taxon>
        <taxon>Micromonosporales</taxon>
        <taxon>Micromonosporaceae</taxon>
        <taxon>Actinorhabdospora</taxon>
    </lineage>
</organism>
<feature type="domain" description="CBS" evidence="10">
    <location>
        <begin position="220"/>
        <end position="277"/>
    </location>
</feature>
<evidence type="ECO:0000313" key="13">
    <source>
        <dbReference type="Proteomes" id="UP001165079"/>
    </source>
</evidence>
<sequence length="343" mass="36150">MIVALLVSLFLLAANGFFVAAEFALIAAKRHRLAEKAASGSRAARLAVQGGKQLTVTLAGAQLGITLCTLGLGALAKPAVAQLLDPLLTAAGLPDQVAYVISFLISIVLVVFLHMVIGEMAPKSWAITHPETSALALAIPFEGYIRATRPLLWLLNGAANLALRAAGVTPKDEIGDTVQAEELSLLVRQSAEDGLLADQQHRILSGVLNLRDTTVGELALPRADVVTVDVTAAGPDIERVSLESGRSRLVVVDAGDRPLGIVHIRDVLKRPGATAAELLTEPFTLAPDTAISQAVSAMRRERAQLALVTEEGRVTGLVTLEDLLEQVLGDFEDETDARTPAPV</sequence>
<keyword evidence="2" id="KW-1003">Cell membrane</keyword>
<dbReference type="InterPro" id="IPR002550">
    <property type="entry name" value="CNNM"/>
</dbReference>
<evidence type="ECO:0000256" key="4">
    <source>
        <dbReference type="ARBA" id="ARBA00022737"/>
    </source>
</evidence>
<evidence type="ECO:0000256" key="5">
    <source>
        <dbReference type="ARBA" id="ARBA00022989"/>
    </source>
</evidence>
<dbReference type="AlphaFoldDB" id="A0A9W6SRG1"/>
<evidence type="ECO:0000256" key="9">
    <source>
        <dbReference type="SAM" id="Phobius"/>
    </source>
</evidence>
<protein>
    <submittedName>
        <fullName evidence="12">Membrane protein</fullName>
    </submittedName>
</protein>
<keyword evidence="3 8" id="KW-0812">Transmembrane</keyword>
<name>A0A9W6SRG1_9ACTN</name>
<dbReference type="CDD" id="cd04590">
    <property type="entry name" value="CBS_pair_CorC_HlyC_assoc"/>
    <property type="match status" value="1"/>
</dbReference>
<keyword evidence="4" id="KW-0677">Repeat</keyword>
<feature type="transmembrane region" description="Helical" evidence="9">
    <location>
        <begin position="6"/>
        <end position="28"/>
    </location>
</feature>
<dbReference type="Gene3D" id="3.10.580.10">
    <property type="entry name" value="CBS-domain"/>
    <property type="match status" value="1"/>
</dbReference>
<dbReference type="RefSeq" id="WP_285666292.1">
    <property type="nucleotide sequence ID" value="NZ_BSTX01000004.1"/>
</dbReference>
<dbReference type="GO" id="GO:0005886">
    <property type="term" value="C:plasma membrane"/>
    <property type="evidence" value="ECO:0007669"/>
    <property type="project" value="UniProtKB-SubCell"/>
</dbReference>
<dbReference type="Proteomes" id="UP001165079">
    <property type="component" value="Unassembled WGS sequence"/>
</dbReference>
<reference evidence="12" key="1">
    <citation type="submission" date="2023-03" db="EMBL/GenBank/DDBJ databases">
        <title>Actinorhabdospora filicis NBRC 111898.</title>
        <authorList>
            <person name="Ichikawa N."/>
            <person name="Sato H."/>
            <person name="Tonouchi N."/>
        </authorList>
    </citation>
    <scope>NUCLEOTIDE SEQUENCE</scope>
    <source>
        <strain evidence="12">NBRC 111898</strain>
    </source>
</reference>
<dbReference type="InterPro" id="IPR051676">
    <property type="entry name" value="UPF0053_domain"/>
</dbReference>
<dbReference type="Pfam" id="PF00571">
    <property type="entry name" value="CBS"/>
    <property type="match status" value="2"/>
</dbReference>
<dbReference type="SMART" id="SM00116">
    <property type="entry name" value="CBS"/>
    <property type="match status" value="2"/>
</dbReference>
<feature type="transmembrane region" description="Helical" evidence="9">
    <location>
        <begin position="54"/>
        <end position="76"/>
    </location>
</feature>
<evidence type="ECO:0000256" key="2">
    <source>
        <dbReference type="ARBA" id="ARBA00022475"/>
    </source>
</evidence>
<feature type="domain" description="CNNM transmembrane" evidence="11">
    <location>
        <begin position="1"/>
        <end position="200"/>
    </location>
</feature>
<dbReference type="SUPFAM" id="SSF54631">
    <property type="entry name" value="CBS-domain pair"/>
    <property type="match status" value="1"/>
</dbReference>
<evidence type="ECO:0000259" key="11">
    <source>
        <dbReference type="PROSITE" id="PS51846"/>
    </source>
</evidence>
<dbReference type="PROSITE" id="PS51371">
    <property type="entry name" value="CBS"/>
    <property type="match status" value="2"/>
</dbReference>
<dbReference type="InterPro" id="IPR046342">
    <property type="entry name" value="CBS_dom_sf"/>
</dbReference>
<comment type="subcellular location">
    <subcellularLocation>
        <location evidence="1">Cell membrane</location>
        <topology evidence="1">Multi-pass membrane protein</topology>
    </subcellularLocation>
</comment>
<feature type="domain" description="CBS" evidence="10">
    <location>
        <begin position="278"/>
        <end position="334"/>
    </location>
</feature>
<evidence type="ECO:0000256" key="3">
    <source>
        <dbReference type="ARBA" id="ARBA00022692"/>
    </source>
</evidence>
<evidence type="ECO:0000313" key="12">
    <source>
        <dbReference type="EMBL" id="GLZ80986.1"/>
    </source>
</evidence>